<dbReference type="InterPro" id="IPR015943">
    <property type="entry name" value="WD40/YVTN_repeat-like_dom_sf"/>
</dbReference>
<dbReference type="HOGENOM" id="CLU_014017_1_1_1"/>
<feature type="repeat" description="WD" evidence="5">
    <location>
        <begin position="291"/>
        <end position="332"/>
    </location>
</feature>
<evidence type="ECO:0000313" key="7">
    <source>
        <dbReference type="EMBL" id="EDV98216.1"/>
    </source>
</evidence>
<feature type="repeat" description="WD" evidence="5">
    <location>
        <begin position="249"/>
        <end position="290"/>
    </location>
</feature>
<dbReference type="PROSITE" id="PS50294">
    <property type="entry name" value="WD_REPEATS_REGION"/>
    <property type="match status" value="2"/>
</dbReference>
<dbReference type="GO" id="GO:0032040">
    <property type="term" value="C:small-subunit processome"/>
    <property type="evidence" value="ECO:0007669"/>
    <property type="project" value="TreeGrafter"/>
</dbReference>
<dbReference type="SMR" id="B4JW78"/>
<dbReference type="Pfam" id="PF00400">
    <property type="entry name" value="WD40"/>
    <property type="match status" value="4"/>
</dbReference>
<feature type="compositionally biased region" description="Acidic residues" evidence="6">
    <location>
        <begin position="77"/>
        <end position="86"/>
    </location>
</feature>
<dbReference type="InParanoid" id="B4JW78"/>
<proteinExistence type="predicted"/>
<keyword evidence="4" id="KW-0539">Nucleus</keyword>
<dbReference type="SMART" id="SM00320">
    <property type="entry name" value="WD40"/>
    <property type="match status" value="7"/>
</dbReference>
<comment type="subcellular location">
    <subcellularLocation>
        <location evidence="1">Nucleus</location>
    </subcellularLocation>
</comment>
<dbReference type="KEGG" id="dgr:6569092"/>
<dbReference type="SUPFAM" id="SSF50978">
    <property type="entry name" value="WD40 repeat-like"/>
    <property type="match status" value="1"/>
</dbReference>
<sequence>MSSSFFLKPGAAKQANKKRKINATKAKGKLSSKPGKRTQNATNAPPKKQRRAKADDEEIASDEEEYDSGNKTLVYSTDEEGVEEETAQDKRLRLAKKYLEEIEKQEADRVEDRDLSQSVEQRLQTEYLDSVGRLRRNIAATIKSCSIQCALKNRLHHSPICALALSADGRHLYVGAKSQFVLKWCTESGKVLDKLDVQPHRDEPETGKKRRSHVTSICLSTDMKYLALAEGGAHIQIWCPQTMRHLKTFKGHRDSVTGLVFRKATHELYSAAKDRSVKIWSLDEMAYVESLFGHQTAVTSIDALSRERAISAGGSDCSLRIWKITEESQLIYNGHRDGIECVKLINDEHFVSGGVDGAISLWSALKKKPICTAQLAHGKGENEVANWITAIAVVVNTDLVATGSCDGCVRLWQSNPNARKLQEIQSISIAGFINGLTFNGDGTKLFVAVGQEHRLGRWWRHKEAKNSIVVIDIKLQNTASN</sequence>
<evidence type="ECO:0000256" key="5">
    <source>
        <dbReference type="PROSITE-ProRule" id="PRU00221"/>
    </source>
</evidence>
<dbReference type="Proteomes" id="UP000001070">
    <property type="component" value="Unassembled WGS sequence"/>
</dbReference>
<dbReference type="PROSITE" id="PS50082">
    <property type="entry name" value="WD_REPEATS_2"/>
    <property type="match status" value="3"/>
</dbReference>
<evidence type="ECO:0000313" key="8">
    <source>
        <dbReference type="Proteomes" id="UP000001070"/>
    </source>
</evidence>
<dbReference type="Gene3D" id="2.130.10.10">
    <property type="entry name" value="YVTN repeat-like/Quinoprotein amine dehydrogenase"/>
    <property type="match status" value="1"/>
</dbReference>
<dbReference type="InterPro" id="IPR001680">
    <property type="entry name" value="WD40_rpt"/>
</dbReference>
<dbReference type="InterPro" id="IPR036322">
    <property type="entry name" value="WD40_repeat_dom_sf"/>
</dbReference>
<protein>
    <submittedName>
        <fullName evidence="7">GH22986</fullName>
    </submittedName>
</protein>
<name>B4JW78_DROGR</name>
<reference evidence="7 8" key="1">
    <citation type="journal article" date="2007" name="Nature">
        <title>Evolution of genes and genomes on the Drosophila phylogeny.</title>
        <authorList>
            <consortium name="Drosophila 12 Genomes Consortium"/>
            <person name="Clark A.G."/>
            <person name="Eisen M.B."/>
            <person name="Smith D.R."/>
            <person name="Bergman C.M."/>
            <person name="Oliver B."/>
            <person name="Markow T.A."/>
            <person name="Kaufman T.C."/>
            <person name="Kellis M."/>
            <person name="Gelbart W."/>
            <person name="Iyer V.N."/>
            <person name="Pollard D.A."/>
            <person name="Sackton T.B."/>
            <person name="Larracuente A.M."/>
            <person name="Singh N.D."/>
            <person name="Abad J.P."/>
            <person name="Abt D.N."/>
            <person name="Adryan B."/>
            <person name="Aguade M."/>
            <person name="Akashi H."/>
            <person name="Anderson W.W."/>
            <person name="Aquadro C.F."/>
            <person name="Ardell D.H."/>
            <person name="Arguello R."/>
            <person name="Artieri C.G."/>
            <person name="Barbash D.A."/>
            <person name="Barker D."/>
            <person name="Barsanti P."/>
            <person name="Batterham P."/>
            <person name="Batzoglou S."/>
            <person name="Begun D."/>
            <person name="Bhutkar A."/>
            <person name="Blanco E."/>
            <person name="Bosak S.A."/>
            <person name="Bradley R.K."/>
            <person name="Brand A.D."/>
            <person name="Brent M.R."/>
            <person name="Brooks A.N."/>
            <person name="Brown R.H."/>
            <person name="Butlin R.K."/>
            <person name="Caggese C."/>
            <person name="Calvi B.R."/>
            <person name="Bernardo de Carvalho A."/>
            <person name="Caspi A."/>
            <person name="Castrezana S."/>
            <person name="Celniker S.E."/>
            <person name="Chang J.L."/>
            <person name="Chapple C."/>
            <person name="Chatterji S."/>
            <person name="Chinwalla A."/>
            <person name="Civetta A."/>
            <person name="Clifton S.W."/>
            <person name="Comeron J.M."/>
            <person name="Costello J.C."/>
            <person name="Coyne J.A."/>
            <person name="Daub J."/>
            <person name="David R.G."/>
            <person name="Delcher A.L."/>
            <person name="Delehaunty K."/>
            <person name="Do C.B."/>
            <person name="Ebling H."/>
            <person name="Edwards K."/>
            <person name="Eickbush T."/>
            <person name="Evans J.D."/>
            <person name="Filipski A."/>
            <person name="Findeiss S."/>
            <person name="Freyhult E."/>
            <person name="Fulton L."/>
            <person name="Fulton R."/>
            <person name="Garcia A.C."/>
            <person name="Gardiner A."/>
            <person name="Garfield D.A."/>
            <person name="Garvin B.E."/>
            <person name="Gibson G."/>
            <person name="Gilbert D."/>
            <person name="Gnerre S."/>
            <person name="Godfrey J."/>
            <person name="Good R."/>
            <person name="Gotea V."/>
            <person name="Gravely B."/>
            <person name="Greenberg A.J."/>
            <person name="Griffiths-Jones S."/>
            <person name="Gross S."/>
            <person name="Guigo R."/>
            <person name="Gustafson E.A."/>
            <person name="Haerty W."/>
            <person name="Hahn M.W."/>
            <person name="Halligan D.L."/>
            <person name="Halpern A.L."/>
            <person name="Halter G.M."/>
            <person name="Han M.V."/>
            <person name="Heger A."/>
            <person name="Hillier L."/>
            <person name="Hinrichs A.S."/>
            <person name="Holmes I."/>
            <person name="Hoskins R.A."/>
            <person name="Hubisz M.J."/>
            <person name="Hultmark D."/>
            <person name="Huntley M.A."/>
            <person name="Jaffe D.B."/>
            <person name="Jagadeeshan S."/>
            <person name="Jeck W.R."/>
            <person name="Johnson J."/>
            <person name="Jones C.D."/>
            <person name="Jordan W.C."/>
            <person name="Karpen G.H."/>
            <person name="Kataoka E."/>
            <person name="Keightley P.D."/>
            <person name="Kheradpour P."/>
            <person name="Kirkness E.F."/>
            <person name="Koerich L.B."/>
            <person name="Kristiansen K."/>
            <person name="Kudrna D."/>
            <person name="Kulathinal R.J."/>
            <person name="Kumar S."/>
            <person name="Kwok R."/>
            <person name="Lander E."/>
            <person name="Langley C.H."/>
            <person name="Lapoint R."/>
            <person name="Lazzaro B.P."/>
            <person name="Lee S.J."/>
            <person name="Levesque L."/>
            <person name="Li R."/>
            <person name="Lin C.F."/>
            <person name="Lin M.F."/>
            <person name="Lindblad-Toh K."/>
            <person name="Llopart A."/>
            <person name="Long M."/>
            <person name="Low L."/>
            <person name="Lozovsky E."/>
            <person name="Lu J."/>
            <person name="Luo M."/>
            <person name="Machado C.A."/>
            <person name="Makalowski W."/>
            <person name="Marzo M."/>
            <person name="Matsuda M."/>
            <person name="Matzkin L."/>
            <person name="McAllister B."/>
            <person name="McBride C.S."/>
            <person name="McKernan B."/>
            <person name="McKernan K."/>
            <person name="Mendez-Lago M."/>
            <person name="Minx P."/>
            <person name="Mollenhauer M.U."/>
            <person name="Montooth K."/>
            <person name="Mount S.M."/>
            <person name="Mu X."/>
            <person name="Myers E."/>
            <person name="Negre B."/>
            <person name="Newfeld S."/>
            <person name="Nielsen R."/>
            <person name="Noor M.A."/>
            <person name="O'Grady P."/>
            <person name="Pachter L."/>
            <person name="Papaceit M."/>
            <person name="Parisi M.J."/>
            <person name="Parisi M."/>
            <person name="Parts L."/>
            <person name="Pedersen J.S."/>
            <person name="Pesole G."/>
            <person name="Phillippy A.M."/>
            <person name="Ponting C.P."/>
            <person name="Pop M."/>
            <person name="Porcelli D."/>
            <person name="Powell J.R."/>
            <person name="Prohaska S."/>
            <person name="Pruitt K."/>
            <person name="Puig M."/>
            <person name="Quesneville H."/>
            <person name="Ram K.R."/>
            <person name="Rand D."/>
            <person name="Rasmussen M.D."/>
            <person name="Reed L.K."/>
            <person name="Reenan R."/>
            <person name="Reily A."/>
            <person name="Remington K.A."/>
            <person name="Rieger T.T."/>
            <person name="Ritchie M.G."/>
            <person name="Robin C."/>
            <person name="Rogers Y.H."/>
            <person name="Rohde C."/>
            <person name="Rozas J."/>
            <person name="Rubenfield M.J."/>
            <person name="Ruiz A."/>
            <person name="Russo S."/>
            <person name="Salzberg S.L."/>
            <person name="Sanchez-Gracia A."/>
            <person name="Saranga D.J."/>
            <person name="Sato H."/>
            <person name="Schaeffer S.W."/>
            <person name="Schatz M.C."/>
            <person name="Schlenke T."/>
            <person name="Schwartz R."/>
            <person name="Segarra C."/>
            <person name="Singh R.S."/>
            <person name="Sirot L."/>
            <person name="Sirota M."/>
            <person name="Sisneros N.B."/>
            <person name="Smith C.D."/>
            <person name="Smith T.F."/>
            <person name="Spieth J."/>
            <person name="Stage D.E."/>
            <person name="Stark A."/>
            <person name="Stephan W."/>
            <person name="Strausberg R.L."/>
            <person name="Strempel S."/>
            <person name="Sturgill D."/>
            <person name="Sutton G."/>
            <person name="Sutton G.G."/>
            <person name="Tao W."/>
            <person name="Teichmann S."/>
            <person name="Tobari Y.N."/>
            <person name="Tomimura Y."/>
            <person name="Tsolas J.M."/>
            <person name="Valente V.L."/>
            <person name="Venter E."/>
            <person name="Venter J.C."/>
            <person name="Vicario S."/>
            <person name="Vieira F.G."/>
            <person name="Vilella A.J."/>
            <person name="Villasante A."/>
            <person name="Walenz B."/>
            <person name="Wang J."/>
            <person name="Wasserman M."/>
            <person name="Watts T."/>
            <person name="Wilson D."/>
            <person name="Wilson R.K."/>
            <person name="Wing R.A."/>
            <person name="Wolfner M.F."/>
            <person name="Wong A."/>
            <person name="Wong G.K."/>
            <person name="Wu C.I."/>
            <person name="Wu G."/>
            <person name="Yamamoto D."/>
            <person name="Yang H.P."/>
            <person name="Yang S.P."/>
            <person name="Yorke J.A."/>
            <person name="Yoshida K."/>
            <person name="Zdobnov E."/>
            <person name="Zhang P."/>
            <person name="Zhang Y."/>
            <person name="Zimin A.V."/>
            <person name="Baldwin J."/>
            <person name="Abdouelleil A."/>
            <person name="Abdulkadir J."/>
            <person name="Abebe A."/>
            <person name="Abera B."/>
            <person name="Abreu J."/>
            <person name="Acer S.C."/>
            <person name="Aftuck L."/>
            <person name="Alexander A."/>
            <person name="An P."/>
            <person name="Anderson E."/>
            <person name="Anderson S."/>
            <person name="Arachi H."/>
            <person name="Azer M."/>
            <person name="Bachantsang P."/>
            <person name="Barry A."/>
            <person name="Bayul T."/>
            <person name="Berlin A."/>
            <person name="Bessette D."/>
            <person name="Bloom T."/>
            <person name="Blye J."/>
            <person name="Boguslavskiy L."/>
            <person name="Bonnet C."/>
            <person name="Boukhgalter B."/>
            <person name="Bourzgui I."/>
            <person name="Brown A."/>
            <person name="Cahill P."/>
            <person name="Channer S."/>
            <person name="Cheshatsang Y."/>
            <person name="Chuda L."/>
            <person name="Citroen M."/>
            <person name="Collymore A."/>
            <person name="Cooke P."/>
            <person name="Costello M."/>
            <person name="D'Aco K."/>
            <person name="Daza R."/>
            <person name="De Haan G."/>
            <person name="DeGray S."/>
            <person name="DeMaso C."/>
            <person name="Dhargay N."/>
            <person name="Dooley K."/>
            <person name="Dooley E."/>
            <person name="Doricent M."/>
            <person name="Dorje P."/>
            <person name="Dorjee K."/>
            <person name="Dupes A."/>
            <person name="Elong R."/>
            <person name="Falk J."/>
            <person name="Farina A."/>
            <person name="Faro S."/>
            <person name="Ferguson D."/>
            <person name="Fisher S."/>
            <person name="Foley C.D."/>
            <person name="Franke A."/>
            <person name="Friedrich D."/>
            <person name="Gadbois L."/>
            <person name="Gearin G."/>
            <person name="Gearin C.R."/>
            <person name="Giannoukos G."/>
            <person name="Goode T."/>
            <person name="Graham J."/>
            <person name="Grandbois E."/>
            <person name="Grewal S."/>
            <person name="Gyaltsen K."/>
            <person name="Hafez N."/>
            <person name="Hagos B."/>
            <person name="Hall J."/>
            <person name="Henson C."/>
            <person name="Hollinger A."/>
            <person name="Honan T."/>
            <person name="Huard M.D."/>
            <person name="Hughes L."/>
            <person name="Hurhula B."/>
            <person name="Husby M.E."/>
            <person name="Kamat A."/>
            <person name="Kanga B."/>
            <person name="Kashin S."/>
            <person name="Khazanovich D."/>
            <person name="Kisner P."/>
            <person name="Lance K."/>
            <person name="Lara M."/>
            <person name="Lee W."/>
            <person name="Lennon N."/>
            <person name="Letendre F."/>
            <person name="LeVine R."/>
            <person name="Lipovsky A."/>
            <person name="Liu X."/>
            <person name="Liu J."/>
            <person name="Liu S."/>
            <person name="Lokyitsang T."/>
            <person name="Lokyitsang Y."/>
            <person name="Lubonja R."/>
            <person name="Lui A."/>
            <person name="MacDonald P."/>
            <person name="Magnisalis V."/>
            <person name="Maru K."/>
            <person name="Matthews C."/>
            <person name="McCusker W."/>
            <person name="McDonough S."/>
            <person name="Mehta T."/>
            <person name="Meldrim J."/>
            <person name="Meneus L."/>
            <person name="Mihai O."/>
            <person name="Mihalev A."/>
            <person name="Mihova T."/>
            <person name="Mittelman R."/>
            <person name="Mlenga V."/>
            <person name="Montmayeur A."/>
            <person name="Mulrain L."/>
            <person name="Navidi A."/>
            <person name="Naylor J."/>
            <person name="Negash T."/>
            <person name="Nguyen T."/>
            <person name="Nguyen N."/>
            <person name="Nicol R."/>
            <person name="Norbu C."/>
            <person name="Norbu N."/>
            <person name="Novod N."/>
            <person name="O'Neill B."/>
            <person name="Osman S."/>
            <person name="Markiewicz E."/>
            <person name="Oyono O.L."/>
            <person name="Patti C."/>
            <person name="Phunkhang P."/>
            <person name="Pierre F."/>
            <person name="Priest M."/>
            <person name="Raghuraman S."/>
            <person name="Rege F."/>
            <person name="Reyes R."/>
            <person name="Rise C."/>
            <person name="Rogov P."/>
            <person name="Ross K."/>
            <person name="Ryan E."/>
            <person name="Settipalli S."/>
            <person name="Shea T."/>
            <person name="Sherpa N."/>
            <person name="Shi L."/>
            <person name="Shih D."/>
            <person name="Sparrow T."/>
            <person name="Spaulding J."/>
            <person name="Stalker J."/>
            <person name="Stange-Thomann N."/>
            <person name="Stavropoulos S."/>
            <person name="Stone C."/>
            <person name="Strader C."/>
            <person name="Tesfaye S."/>
            <person name="Thomson T."/>
            <person name="Thoulutsang Y."/>
            <person name="Thoulutsang D."/>
            <person name="Topham K."/>
            <person name="Topping I."/>
            <person name="Tsamla T."/>
            <person name="Vassiliev H."/>
            <person name="Vo A."/>
            <person name="Wangchuk T."/>
            <person name="Wangdi T."/>
            <person name="Weiand M."/>
            <person name="Wilkinson J."/>
            <person name="Wilson A."/>
            <person name="Yadav S."/>
            <person name="Young G."/>
            <person name="Yu Q."/>
            <person name="Zembek L."/>
            <person name="Zhong D."/>
            <person name="Zimmer A."/>
            <person name="Zwirko Z."/>
            <person name="Jaffe D.B."/>
            <person name="Alvarez P."/>
            <person name="Brockman W."/>
            <person name="Butler J."/>
            <person name="Chin C."/>
            <person name="Gnerre S."/>
            <person name="Grabherr M."/>
            <person name="Kleber M."/>
            <person name="Mauceli E."/>
            <person name="MacCallum I."/>
        </authorList>
    </citation>
    <scope>NUCLEOTIDE SEQUENCE [LARGE SCALE GENOMIC DNA]</scope>
    <source>
        <strain evidence="8">Tucson 15287-2541.00</strain>
    </source>
</reference>
<evidence type="ECO:0000256" key="3">
    <source>
        <dbReference type="ARBA" id="ARBA00022737"/>
    </source>
</evidence>
<keyword evidence="3" id="KW-0677">Repeat</keyword>
<organism evidence="8">
    <name type="scientific">Drosophila grimshawi</name>
    <name type="common">Hawaiian fruit fly</name>
    <name type="synonym">Idiomyia grimshawi</name>
    <dbReference type="NCBI Taxonomy" id="7222"/>
    <lineage>
        <taxon>Eukaryota</taxon>
        <taxon>Metazoa</taxon>
        <taxon>Ecdysozoa</taxon>
        <taxon>Arthropoda</taxon>
        <taxon>Hexapoda</taxon>
        <taxon>Insecta</taxon>
        <taxon>Pterygota</taxon>
        <taxon>Neoptera</taxon>
        <taxon>Endopterygota</taxon>
        <taxon>Diptera</taxon>
        <taxon>Brachycera</taxon>
        <taxon>Muscomorpha</taxon>
        <taxon>Ephydroidea</taxon>
        <taxon>Drosophilidae</taxon>
        <taxon>Drosophila</taxon>
        <taxon>Hawaiian Drosophila</taxon>
    </lineage>
</organism>
<feature type="region of interest" description="Disordered" evidence="6">
    <location>
        <begin position="1"/>
        <end position="87"/>
    </location>
</feature>
<feature type="repeat" description="WD" evidence="5">
    <location>
        <begin position="332"/>
        <end position="363"/>
    </location>
</feature>
<keyword evidence="8" id="KW-1185">Reference proteome</keyword>
<evidence type="ECO:0000256" key="6">
    <source>
        <dbReference type="SAM" id="MobiDB-lite"/>
    </source>
</evidence>
<accession>B4JW78</accession>
<dbReference type="FunCoup" id="B4JW78">
    <property type="interactions" value="1605"/>
</dbReference>
<gene>
    <name evidence="7" type="primary">Dgri\GH22986</name>
    <name evidence="7" type="ORF">Dgri_GH22986</name>
</gene>
<dbReference type="PANTHER" id="PTHR19865">
    <property type="entry name" value="U3 SMALL NUCLEOLAR RNA INTERACTING PROTEIN 2"/>
    <property type="match status" value="1"/>
</dbReference>
<evidence type="ECO:0000256" key="4">
    <source>
        <dbReference type="ARBA" id="ARBA00023242"/>
    </source>
</evidence>
<dbReference type="OrthoDB" id="189968at2759"/>
<dbReference type="PhylomeDB" id="B4JW78"/>
<dbReference type="InterPro" id="IPR039241">
    <property type="entry name" value="Rrp9-like"/>
</dbReference>
<dbReference type="OMA" id="CSLRIWK"/>
<dbReference type="eggNOG" id="KOG0299">
    <property type="taxonomic scope" value="Eukaryota"/>
</dbReference>
<dbReference type="STRING" id="7222.B4JW78"/>
<dbReference type="EMBL" id="CH916375">
    <property type="protein sequence ID" value="EDV98216.1"/>
    <property type="molecule type" value="Genomic_DNA"/>
</dbReference>
<feature type="compositionally biased region" description="Acidic residues" evidence="6">
    <location>
        <begin position="55"/>
        <end position="67"/>
    </location>
</feature>
<keyword evidence="2 5" id="KW-0853">WD repeat</keyword>
<dbReference type="GO" id="GO:0034511">
    <property type="term" value="F:U3 snoRNA binding"/>
    <property type="evidence" value="ECO:0007669"/>
    <property type="project" value="EnsemblMetazoa"/>
</dbReference>
<evidence type="ECO:0000256" key="1">
    <source>
        <dbReference type="ARBA" id="ARBA00004123"/>
    </source>
</evidence>
<dbReference type="AlphaFoldDB" id="B4JW78"/>
<feature type="compositionally biased region" description="Basic residues" evidence="6">
    <location>
        <begin position="15"/>
        <end position="36"/>
    </location>
</feature>
<dbReference type="PANTHER" id="PTHR19865:SF0">
    <property type="entry name" value="U3 SMALL NUCLEOLAR RNA-INTERACTING PROTEIN 2"/>
    <property type="match status" value="1"/>
</dbReference>
<evidence type="ECO:0000256" key="2">
    <source>
        <dbReference type="ARBA" id="ARBA00022574"/>
    </source>
</evidence>
<dbReference type="FunFam" id="2.130.10.10:FF:000509">
    <property type="entry name" value="U3 small nucleolar RNA-interacting protein"/>
    <property type="match status" value="1"/>
</dbReference>